<sequence>MNKKDYLKDITEIKDMMNRSSRFISLSGLSGIFAGLYAIIGAFIGYYFLFPAPGEKLYVYSKNFNWLIILLAAIAILSFVTALLLTTRKAKKNDEKIWDPTTRRLLINFLIPLVTGGIYILIKLNSQHYGLTASLMLIFYGLALVNASKYTVGNIKYLGYAEIIAGLLCAALPGYGLWFWIIGFGFFHIIYGSIMFVEEKKNRIGNNR</sequence>
<name>A0ABS9IYV6_9FLAO</name>
<gene>
    <name evidence="2" type="ORF">JM658_00345</name>
</gene>
<dbReference type="EMBL" id="JAETXX010000001">
    <property type="protein sequence ID" value="MCF8713265.1"/>
    <property type="molecule type" value="Genomic_DNA"/>
</dbReference>
<evidence type="ECO:0000256" key="1">
    <source>
        <dbReference type="SAM" id="Phobius"/>
    </source>
</evidence>
<dbReference type="RefSeq" id="WP_236957240.1">
    <property type="nucleotide sequence ID" value="NZ_JAETXX010000001.1"/>
</dbReference>
<comment type="caution">
    <text evidence="2">The sequence shown here is derived from an EMBL/GenBank/DDBJ whole genome shotgun (WGS) entry which is preliminary data.</text>
</comment>
<evidence type="ECO:0000313" key="2">
    <source>
        <dbReference type="EMBL" id="MCF8713265.1"/>
    </source>
</evidence>
<keyword evidence="1" id="KW-1133">Transmembrane helix</keyword>
<evidence type="ECO:0000313" key="3">
    <source>
        <dbReference type="Proteomes" id="UP000829517"/>
    </source>
</evidence>
<keyword evidence="1" id="KW-0472">Membrane</keyword>
<keyword evidence="3" id="KW-1185">Reference proteome</keyword>
<protein>
    <submittedName>
        <fullName evidence="2">Uncharacterized protein</fullName>
    </submittedName>
</protein>
<proteinExistence type="predicted"/>
<feature type="transmembrane region" description="Helical" evidence="1">
    <location>
        <begin position="157"/>
        <end position="173"/>
    </location>
</feature>
<feature type="transmembrane region" description="Helical" evidence="1">
    <location>
        <begin position="64"/>
        <end position="85"/>
    </location>
</feature>
<reference evidence="2 3" key="1">
    <citation type="submission" date="2021-01" db="EMBL/GenBank/DDBJ databases">
        <title>Genome sequencing of Joostella atrarenae M1-2 (= KCTC 23194).</title>
        <authorList>
            <person name="Zakaria M.R."/>
            <person name="Lam M.Q."/>
            <person name="Chong C.S."/>
        </authorList>
    </citation>
    <scope>NUCLEOTIDE SEQUENCE [LARGE SCALE GENOMIC DNA]</scope>
    <source>
        <strain evidence="2 3">M1-2</strain>
    </source>
</reference>
<dbReference type="Proteomes" id="UP000829517">
    <property type="component" value="Unassembled WGS sequence"/>
</dbReference>
<feature type="transmembrane region" description="Helical" evidence="1">
    <location>
        <begin position="23"/>
        <end position="49"/>
    </location>
</feature>
<keyword evidence="1" id="KW-0812">Transmembrane</keyword>
<organism evidence="2 3">
    <name type="scientific">Joostella atrarenae</name>
    <dbReference type="NCBI Taxonomy" id="679257"/>
    <lineage>
        <taxon>Bacteria</taxon>
        <taxon>Pseudomonadati</taxon>
        <taxon>Bacteroidota</taxon>
        <taxon>Flavobacteriia</taxon>
        <taxon>Flavobacteriales</taxon>
        <taxon>Flavobacteriaceae</taxon>
        <taxon>Joostella</taxon>
    </lineage>
</organism>
<feature type="transmembrane region" description="Helical" evidence="1">
    <location>
        <begin position="105"/>
        <end position="122"/>
    </location>
</feature>
<feature type="transmembrane region" description="Helical" evidence="1">
    <location>
        <begin position="179"/>
        <end position="197"/>
    </location>
</feature>
<feature type="transmembrane region" description="Helical" evidence="1">
    <location>
        <begin position="128"/>
        <end position="145"/>
    </location>
</feature>
<accession>A0ABS9IYV6</accession>